<dbReference type="Gene3D" id="1.20.120.350">
    <property type="entry name" value="Voltage-gated potassium channels. Chain C"/>
    <property type="match status" value="1"/>
</dbReference>
<evidence type="ECO:0000256" key="4">
    <source>
        <dbReference type="ARBA" id="ARBA00022989"/>
    </source>
</evidence>
<proteinExistence type="predicted"/>
<dbReference type="InterPro" id="IPR013099">
    <property type="entry name" value="K_chnl_dom"/>
</dbReference>
<keyword evidence="4 9" id="KW-1133">Transmembrane helix</keyword>
<dbReference type="Gene3D" id="1.10.287.70">
    <property type="match status" value="1"/>
</dbReference>
<protein>
    <submittedName>
        <fullName evidence="11">Ion channel</fullName>
    </submittedName>
</protein>
<accession>A0ABT7MYL0</accession>
<feature type="transmembrane region" description="Helical" evidence="9">
    <location>
        <begin position="175"/>
        <end position="198"/>
    </location>
</feature>
<sequence length="271" mass="29421">MNEKTWRRYTAVPLMVASVVFLVAYSWRVITDASGPYAVFATVLIDIAWAMFIIDYLTRLSIAPDKWLWFRTHLPDLVVTILPVLRMVRLLRVFTELPGVRHTRAGAVRNRLTVYSLGSVAVLIYIASLQVLDVERNAPGATIVSFGDAIWWACVTATTTGYGDYTPVTVPGRTIGVLLMFAGVALTGIITAILASWVMDRATQRREHDHDHDHDRGAASAPGRDDSGAPATRGQVREMQAQLAALMAASGPPEGSDDEPGAPHKAAPGGT</sequence>
<keyword evidence="12" id="KW-1185">Reference proteome</keyword>
<dbReference type="EMBL" id="JASXSZ010000002">
    <property type="protein sequence ID" value="MDL9979537.1"/>
    <property type="molecule type" value="Genomic_DNA"/>
</dbReference>
<name>A0ABT7MYL0_9MICO</name>
<feature type="transmembrane region" description="Helical" evidence="9">
    <location>
        <begin position="6"/>
        <end position="25"/>
    </location>
</feature>
<evidence type="ECO:0000313" key="11">
    <source>
        <dbReference type="EMBL" id="MDL9979537.1"/>
    </source>
</evidence>
<feature type="domain" description="Potassium channel" evidence="10">
    <location>
        <begin position="132"/>
        <end position="199"/>
    </location>
</feature>
<evidence type="ECO:0000259" key="10">
    <source>
        <dbReference type="Pfam" id="PF07885"/>
    </source>
</evidence>
<evidence type="ECO:0000256" key="8">
    <source>
        <dbReference type="SAM" id="MobiDB-lite"/>
    </source>
</evidence>
<dbReference type="InterPro" id="IPR028325">
    <property type="entry name" value="VG_K_chnl"/>
</dbReference>
<comment type="subcellular location">
    <subcellularLocation>
        <location evidence="1">Membrane</location>
        <topology evidence="1">Multi-pass membrane protein</topology>
    </subcellularLocation>
</comment>
<evidence type="ECO:0000256" key="1">
    <source>
        <dbReference type="ARBA" id="ARBA00004141"/>
    </source>
</evidence>
<evidence type="ECO:0000256" key="5">
    <source>
        <dbReference type="ARBA" id="ARBA00023065"/>
    </source>
</evidence>
<dbReference type="InterPro" id="IPR027359">
    <property type="entry name" value="Volt_channel_dom_sf"/>
</dbReference>
<evidence type="ECO:0000256" key="2">
    <source>
        <dbReference type="ARBA" id="ARBA00022448"/>
    </source>
</evidence>
<keyword evidence="2" id="KW-0813">Transport</keyword>
<dbReference type="RefSeq" id="WP_286288431.1">
    <property type="nucleotide sequence ID" value="NZ_JASXSZ010000002.1"/>
</dbReference>
<keyword evidence="5" id="KW-0406">Ion transport</keyword>
<evidence type="ECO:0000313" key="12">
    <source>
        <dbReference type="Proteomes" id="UP001235064"/>
    </source>
</evidence>
<feature type="region of interest" description="Disordered" evidence="8">
    <location>
        <begin position="205"/>
        <end position="271"/>
    </location>
</feature>
<feature type="transmembrane region" description="Helical" evidence="9">
    <location>
        <begin position="37"/>
        <end position="54"/>
    </location>
</feature>
<feature type="compositionally biased region" description="Basic and acidic residues" evidence="8">
    <location>
        <begin position="205"/>
        <end position="227"/>
    </location>
</feature>
<dbReference type="Pfam" id="PF07885">
    <property type="entry name" value="Ion_trans_2"/>
    <property type="match status" value="1"/>
</dbReference>
<gene>
    <name evidence="11" type="ORF">QSV35_09325</name>
</gene>
<keyword evidence="3 9" id="KW-0812">Transmembrane</keyword>
<feature type="transmembrane region" description="Helical" evidence="9">
    <location>
        <begin position="112"/>
        <end position="132"/>
    </location>
</feature>
<keyword evidence="7" id="KW-0407">Ion channel</keyword>
<feature type="compositionally biased region" description="Low complexity" evidence="8">
    <location>
        <begin position="239"/>
        <end position="249"/>
    </location>
</feature>
<dbReference type="SUPFAM" id="SSF81324">
    <property type="entry name" value="Voltage-gated potassium channels"/>
    <property type="match status" value="1"/>
</dbReference>
<evidence type="ECO:0000256" key="7">
    <source>
        <dbReference type="ARBA" id="ARBA00023303"/>
    </source>
</evidence>
<evidence type="ECO:0000256" key="6">
    <source>
        <dbReference type="ARBA" id="ARBA00023136"/>
    </source>
</evidence>
<evidence type="ECO:0000256" key="3">
    <source>
        <dbReference type="ARBA" id="ARBA00022692"/>
    </source>
</evidence>
<evidence type="ECO:0000256" key="9">
    <source>
        <dbReference type="SAM" id="Phobius"/>
    </source>
</evidence>
<dbReference type="Proteomes" id="UP001235064">
    <property type="component" value="Unassembled WGS sequence"/>
</dbReference>
<organism evidence="11 12">
    <name type="scientific">Microbacterium candidum</name>
    <dbReference type="NCBI Taxonomy" id="3041922"/>
    <lineage>
        <taxon>Bacteria</taxon>
        <taxon>Bacillati</taxon>
        <taxon>Actinomycetota</taxon>
        <taxon>Actinomycetes</taxon>
        <taxon>Micrococcales</taxon>
        <taxon>Microbacteriaceae</taxon>
        <taxon>Microbacterium</taxon>
    </lineage>
</organism>
<reference evidence="11 12" key="1">
    <citation type="submission" date="2023-06" db="EMBL/GenBank/DDBJ databases">
        <title>Microbacterium sp. nov., isolated from a waste landfill.</title>
        <authorList>
            <person name="Wen W."/>
        </authorList>
    </citation>
    <scope>NUCLEOTIDE SEQUENCE [LARGE SCALE GENOMIC DNA]</scope>
    <source>
        <strain evidence="11 12">ASV49</strain>
    </source>
</reference>
<dbReference type="PANTHER" id="PTHR11537">
    <property type="entry name" value="VOLTAGE-GATED POTASSIUM CHANNEL"/>
    <property type="match status" value="1"/>
</dbReference>
<dbReference type="PANTHER" id="PTHR11537:SF254">
    <property type="entry name" value="POTASSIUM VOLTAGE-GATED CHANNEL PROTEIN SHAB"/>
    <property type="match status" value="1"/>
</dbReference>
<keyword evidence="6 9" id="KW-0472">Membrane</keyword>
<comment type="caution">
    <text evidence="11">The sequence shown here is derived from an EMBL/GenBank/DDBJ whole genome shotgun (WGS) entry which is preliminary data.</text>
</comment>